<proteinExistence type="predicted"/>
<dbReference type="EMBL" id="GBRH01180191">
    <property type="protein sequence ID" value="JAE17705.1"/>
    <property type="molecule type" value="Transcribed_RNA"/>
</dbReference>
<accession>A0A0A9FXY7</accession>
<reference evidence="1" key="1">
    <citation type="submission" date="2014-09" db="EMBL/GenBank/DDBJ databases">
        <authorList>
            <person name="Magalhaes I.L.F."/>
            <person name="Oliveira U."/>
            <person name="Santos F.R."/>
            <person name="Vidigal T.H.D.A."/>
            <person name="Brescovit A.D."/>
            <person name="Santos A.J."/>
        </authorList>
    </citation>
    <scope>NUCLEOTIDE SEQUENCE</scope>
    <source>
        <tissue evidence="1">Shoot tissue taken approximately 20 cm above the soil surface</tissue>
    </source>
</reference>
<name>A0A0A9FXY7_ARUDO</name>
<reference evidence="1" key="2">
    <citation type="journal article" date="2015" name="Data Brief">
        <title>Shoot transcriptome of the giant reed, Arundo donax.</title>
        <authorList>
            <person name="Barrero R.A."/>
            <person name="Guerrero F.D."/>
            <person name="Moolhuijzen P."/>
            <person name="Goolsby J.A."/>
            <person name="Tidwell J."/>
            <person name="Bellgard S.E."/>
            <person name="Bellgard M.I."/>
        </authorList>
    </citation>
    <scope>NUCLEOTIDE SEQUENCE</scope>
    <source>
        <tissue evidence="1">Shoot tissue taken approximately 20 cm above the soil surface</tissue>
    </source>
</reference>
<protein>
    <submittedName>
        <fullName evidence="1">Uncharacterized protein</fullName>
    </submittedName>
</protein>
<dbReference type="AlphaFoldDB" id="A0A0A9FXY7"/>
<organism evidence="1">
    <name type="scientific">Arundo donax</name>
    <name type="common">Giant reed</name>
    <name type="synonym">Donax arundinaceus</name>
    <dbReference type="NCBI Taxonomy" id="35708"/>
    <lineage>
        <taxon>Eukaryota</taxon>
        <taxon>Viridiplantae</taxon>
        <taxon>Streptophyta</taxon>
        <taxon>Embryophyta</taxon>
        <taxon>Tracheophyta</taxon>
        <taxon>Spermatophyta</taxon>
        <taxon>Magnoliopsida</taxon>
        <taxon>Liliopsida</taxon>
        <taxon>Poales</taxon>
        <taxon>Poaceae</taxon>
        <taxon>PACMAD clade</taxon>
        <taxon>Arundinoideae</taxon>
        <taxon>Arundineae</taxon>
        <taxon>Arundo</taxon>
    </lineage>
</organism>
<evidence type="ECO:0000313" key="1">
    <source>
        <dbReference type="EMBL" id="JAE17705.1"/>
    </source>
</evidence>
<sequence>MTSSFFKPRRIFLSLLLSHSMKSWSQGGRFFDYLDHTPTRGYSSQAQ</sequence>